<accession>A0ABT3S7V9</accession>
<evidence type="ECO:0000256" key="3">
    <source>
        <dbReference type="ARBA" id="ARBA00023235"/>
    </source>
</evidence>
<dbReference type="EMBL" id="JAPJDO010000002">
    <property type="protein sequence ID" value="MCX2935586.1"/>
    <property type="molecule type" value="Genomic_DNA"/>
</dbReference>
<dbReference type="InterPro" id="IPR051053">
    <property type="entry name" value="ECH/Chromodomain_protein"/>
</dbReference>
<name>A0ABT3S7V9_9MYCO</name>
<comment type="caution">
    <text evidence="5">The sequence shown here is derived from an EMBL/GenBank/DDBJ whole genome shotgun (WGS) entry which is preliminary data.</text>
</comment>
<dbReference type="Gene3D" id="3.90.226.10">
    <property type="entry name" value="2-enoyl-CoA Hydratase, Chain A, domain 1"/>
    <property type="match status" value="1"/>
</dbReference>
<reference evidence="5 6" key="1">
    <citation type="submission" date="2022-11" db="EMBL/GenBank/DDBJ databases">
        <title>Mycobacterium sp. nov.</title>
        <authorList>
            <person name="Papic B."/>
            <person name="Spicic S."/>
            <person name="Duvnjak S."/>
        </authorList>
    </citation>
    <scope>NUCLEOTIDE SEQUENCE [LARGE SCALE GENOMIC DNA]</scope>
    <source>
        <strain evidence="5 6">CVI_P4</strain>
    </source>
</reference>
<keyword evidence="4" id="KW-0812">Transmembrane</keyword>
<keyword evidence="3" id="KW-0413">Isomerase</keyword>
<evidence type="ECO:0000256" key="2">
    <source>
        <dbReference type="ARBA" id="ARBA00023140"/>
    </source>
</evidence>
<evidence type="ECO:0000313" key="6">
    <source>
        <dbReference type="Proteomes" id="UP001300745"/>
    </source>
</evidence>
<dbReference type="RefSeq" id="WP_265994965.1">
    <property type="nucleotide sequence ID" value="NZ_JAPJDN010000002.1"/>
</dbReference>
<dbReference type="InterPro" id="IPR001753">
    <property type="entry name" value="Enoyl-CoA_hydra/iso"/>
</dbReference>
<comment type="subcellular location">
    <subcellularLocation>
        <location evidence="1">Peroxisome</location>
    </subcellularLocation>
</comment>
<dbReference type="PANTHER" id="PTHR43684">
    <property type="match status" value="1"/>
</dbReference>
<evidence type="ECO:0000256" key="4">
    <source>
        <dbReference type="SAM" id="Phobius"/>
    </source>
</evidence>
<evidence type="ECO:0000256" key="1">
    <source>
        <dbReference type="ARBA" id="ARBA00004275"/>
    </source>
</evidence>
<feature type="transmembrane region" description="Helical" evidence="4">
    <location>
        <begin position="96"/>
        <end position="121"/>
    </location>
</feature>
<protein>
    <submittedName>
        <fullName evidence="5">Enoyl-CoA hydratase/isomerase family protein</fullName>
    </submittedName>
</protein>
<dbReference type="Proteomes" id="UP001300745">
    <property type="component" value="Unassembled WGS sequence"/>
</dbReference>
<dbReference type="CDD" id="cd06558">
    <property type="entry name" value="crotonase-like"/>
    <property type="match status" value="1"/>
</dbReference>
<keyword evidence="6" id="KW-1185">Reference proteome</keyword>
<keyword evidence="2" id="KW-0576">Peroxisome</keyword>
<dbReference type="Pfam" id="PF00378">
    <property type="entry name" value="ECH_1"/>
    <property type="match status" value="1"/>
</dbReference>
<dbReference type="InterPro" id="IPR029045">
    <property type="entry name" value="ClpP/crotonase-like_dom_sf"/>
</dbReference>
<sequence>MICERRDGPIVWVSFDRPERLNAFTGPAYRDLHTVLRRCQADGEIRAVILTGRGRAFSVGADRSLLDPNTPDEDRRIAGDEFTVLLDVLATFNKPLFAAVNGLAVGFGATMLLYCDVVLVAESARMRLPFTELGIVPEAGSSVLLAGRVRWADAMWSVLSSEWIDAEAAHAMGLALRVIPDADLLEAAAAAANTVARLDPAAVAATKRLMTAGRGEIARQAISRELSEMRDLASRAAR</sequence>
<gene>
    <name evidence="5" type="ORF">ORI27_02660</name>
</gene>
<evidence type="ECO:0000313" key="5">
    <source>
        <dbReference type="EMBL" id="MCX2935586.1"/>
    </source>
</evidence>
<organism evidence="5 6">
    <name type="scientific">Mycobacterium pinniadriaticum</name>
    <dbReference type="NCBI Taxonomy" id="2994102"/>
    <lineage>
        <taxon>Bacteria</taxon>
        <taxon>Bacillati</taxon>
        <taxon>Actinomycetota</taxon>
        <taxon>Actinomycetes</taxon>
        <taxon>Mycobacteriales</taxon>
        <taxon>Mycobacteriaceae</taxon>
        <taxon>Mycobacterium</taxon>
    </lineage>
</organism>
<keyword evidence="4" id="KW-0472">Membrane</keyword>
<keyword evidence="4" id="KW-1133">Transmembrane helix</keyword>
<dbReference type="SUPFAM" id="SSF52096">
    <property type="entry name" value="ClpP/crotonase"/>
    <property type="match status" value="1"/>
</dbReference>
<proteinExistence type="predicted"/>
<dbReference type="PANTHER" id="PTHR43684:SF1">
    <property type="entry name" value="ENOYL-COA DELTA ISOMERASE 2"/>
    <property type="match status" value="1"/>
</dbReference>